<name>A0A9E7C009_9ACTN</name>
<evidence type="ECO:0000313" key="3">
    <source>
        <dbReference type="Proteomes" id="UP001162834"/>
    </source>
</evidence>
<dbReference type="Gene3D" id="3.40.50.150">
    <property type="entry name" value="Vaccinia Virus protein VP39"/>
    <property type="match status" value="2"/>
</dbReference>
<dbReference type="RefSeq" id="WP_259314786.1">
    <property type="nucleotide sequence ID" value="NZ_CP087164.1"/>
</dbReference>
<protein>
    <submittedName>
        <fullName evidence="2">Uncharacterized protein</fullName>
    </submittedName>
</protein>
<dbReference type="EMBL" id="CP087164">
    <property type="protein sequence ID" value="UGS35129.1"/>
    <property type="molecule type" value="Genomic_DNA"/>
</dbReference>
<feature type="region of interest" description="Disordered" evidence="1">
    <location>
        <begin position="482"/>
        <end position="511"/>
    </location>
</feature>
<proteinExistence type="predicted"/>
<dbReference type="InterPro" id="IPR029063">
    <property type="entry name" value="SAM-dependent_MTases_sf"/>
</dbReference>
<evidence type="ECO:0000256" key="1">
    <source>
        <dbReference type="SAM" id="MobiDB-lite"/>
    </source>
</evidence>
<organism evidence="2 3">
    <name type="scientific">Capillimicrobium parvum</name>
    <dbReference type="NCBI Taxonomy" id="2884022"/>
    <lineage>
        <taxon>Bacteria</taxon>
        <taxon>Bacillati</taxon>
        <taxon>Actinomycetota</taxon>
        <taxon>Thermoleophilia</taxon>
        <taxon>Solirubrobacterales</taxon>
        <taxon>Capillimicrobiaceae</taxon>
        <taxon>Capillimicrobium</taxon>
    </lineage>
</organism>
<keyword evidence="3" id="KW-1185">Reference proteome</keyword>
<reference evidence="2" key="1">
    <citation type="journal article" date="2022" name="Int. J. Syst. Evol. Microbiol.">
        <title>Pseudomonas aegrilactucae sp. nov. and Pseudomonas morbosilactucae sp. nov., pathogens causing bacterial rot of lettuce in Japan.</title>
        <authorList>
            <person name="Sawada H."/>
            <person name="Fujikawa T."/>
            <person name="Satou M."/>
        </authorList>
    </citation>
    <scope>NUCLEOTIDE SEQUENCE</scope>
    <source>
        <strain evidence="2">0166_1</strain>
    </source>
</reference>
<evidence type="ECO:0000313" key="2">
    <source>
        <dbReference type="EMBL" id="UGS35129.1"/>
    </source>
</evidence>
<dbReference type="KEGG" id="sbae:DSM104329_01514"/>
<dbReference type="SUPFAM" id="SSF53335">
    <property type="entry name" value="S-adenosyl-L-methionine-dependent methyltransferases"/>
    <property type="match status" value="1"/>
</dbReference>
<gene>
    <name evidence="2" type="ORF">DSM104329_01514</name>
</gene>
<dbReference type="Proteomes" id="UP001162834">
    <property type="component" value="Chromosome"/>
</dbReference>
<accession>A0A9E7C009</accession>
<sequence length="722" mass="78105">MATEPKPCVEVDLDASSPVLCVSFSALVPRHQPFVNRTLGALPVKHVKVLDADATWFHTGARGFASTIDELAEGLRALIGESDAERVVTLGVASGSLPALVFTPLIGAQHCVVFSPVATIDPARREELDDRRWSLSLEAVAVHGGLDPRFADVAGALRSTTGMTFEVHVGGEDELGLRHADLLADVPGLDVIRHVEGGPAVAGELFDDGELDGVLARSLGIELPPAPEEPAAPPPFTDVDIVVLDPTGDADLDATRASIAEHAPSVRSVTYAQAQPGSFLASYHAVRDAIARGEAGAALILVAGAELTAGVLDELGAGLADGTAVCAPASHLRGEDRRTTPVPLGMAHLLHRPYTPMALMVDRAAYDRVGGFDADLGELALWDLCIRVSAESLPQGPRTTQAGVEVTRPLVSAGLPERYRDYLRANRDLPDEVVDQMAGDARREQQRAFQAIVERSVPTYAANVAELARLVEKARVSAIQSRKAARRSPNRIRDWRGVPPAQPEPGSLDASGDPPITLHAEHTGPQPWFTFPTIDYLRQLDFSDRRVFEYGSGSSTSFWSGLARDVVSVEHDRNWHEQIASLDLPNVDIILATGREYVEAIADRGIFDVIVVDGRLRYDSTLAALPHLSPDGLLILDNSERYPRITEMLRDQDLLQVDLVGPGPYNQVAWCTSLFFRRTFAIPARVPFQPQRAPGMRESFVEGDDRWEAVNRPQFAEGAERA</sequence>
<dbReference type="AlphaFoldDB" id="A0A9E7C009"/>